<reference evidence="1 2" key="1">
    <citation type="submission" date="2020-10" db="EMBL/GenBank/DDBJ databases">
        <title>The Coptis chinensis genome and diversification of protoberbering-type alkaloids.</title>
        <authorList>
            <person name="Wang B."/>
            <person name="Shu S."/>
            <person name="Song C."/>
            <person name="Liu Y."/>
        </authorList>
    </citation>
    <scope>NUCLEOTIDE SEQUENCE [LARGE SCALE GENOMIC DNA]</scope>
    <source>
        <strain evidence="1">HL-2020</strain>
        <tissue evidence="1">Leaf</tissue>
    </source>
</reference>
<name>A0A835GTS3_9MAGN</name>
<proteinExistence type="predicted"/>
<keyword evidence="2" id="KW-1185">Reference proteome</keyword>
<comment type="caution">
    <text evidence="1">The sequence shown here is derived from an EMBL/GenBank/DDBJ whole genome shotgun (WGS) entry which is preliminary data.</text>
</comment>
<organism evidence="1 2">
    <name type="scientific">Coptis chinensis</name>
    <dbReference type="NCBI Taxonomy" id="261450"/>
    <lineage>
        <taxon>Eukaryota</taxon>
        <taxon>Viridiplantae</taxon>
        <taxon>Streptophyta</taxon>
        <taxon>Embryophyta</taxon>
        <taxon>Tracheophyta</taxon>
        <taxon>Spermatophyta</taxon>
        <taxon>Magnoliopsida</taxon>
        <taxon>Ranunculales</taxon>
        <taxon>Ranunculaceae</taxon>
        <taxon>Coptidoideae</taxon>
        <taxon>Coptis</taxon>
    </lineage>
</organism>
<evidence type="ECO:0000313" key="1">
    <source>
        <dbReference type="EMBL" id="KAF9587446.1"/>
    </source>
</evidence>
<gene>
    <name evidence="1" type="ORF">IFM89_002627</name>
</gene>
<dbReference type="EMBL" id="JADFTS010000009">
    <property type="protein sequence ID" value="KAF9587446.1"/>
    <property type="molecule type" value="Genomic_DNA"/>
</dbReference>
<evidence type="ECO:0000313" key="2">
    <source>
        <dbReference type="Proteomes" id="UP000631114"/>
    </source>
</evidence>
<sequence length="130" mass="15201">MDFDVRGDQVLRFSHFPTWVPRLPDISTYKDVDVKVCREEMFGVVVEEKNVCDCLVDGNVERKRVNVEKKKKELLPVKRPKVKFKFGMDLALGVNNVELRMRNGVCRGGKRVSCHNLSEEEDIMSFKRRR</sequence>
<accession>A0A835GTS3</accession>
<dbReference type="OrthoDB" id="436852at2759"/>
<protein>
    <submittedName>
        <fullName evidence="1">Uncharacterized protein</fullName>
    </submittedName>
</protein>
<dbReference type="AlphaFoldDB" id="A0A835GTS3"/>
<dbReference type="Proteomes" id="UP000631114">
    <property type="component" value="Unassembled WGS sequence"/>
</dbReference>